<feature type="compositionally biased region" description="Basic residues" evidence="1">
    <location>
        <begin position="114"/>
        <end position="132"/>
    </location>
</feature>
<evidence type="ECO:0000313" key="4">
    <source>
        <dbReference type="EMBL" id="KAH0551462.1"/>
    </source>
</evidence>
<feature type="domain" description="F-box" evidence="3">
    <location>
        <begin position="153"/>
        <end position="198"/>
    </location>
</feature>
<dbReference type="Gene3D" id="1.20.1280.50">
    <property type="match status" value="1"/>
</dbReference>
<comment type="caution">
    <text evidence="4">The sequence shown here is derived from an EMBL/GenBank/DDBJ whole genome shotgun (WGS) entry which is preliminary data.</text>
</comment>
<dbReference type="InterPro" id="IPR001810">
    <property type="entry name" value="F-box_dom"/>
</dbReference>
<keyword evidence="5" id="KW-1185">Reference proteome</keyword>
<dbReference type="PROSITE" id="PS50181">
    <property type="entry name" value="FBOX"/>
    <property type="match status" value="1"/>
</dbReference>
<feature type="transmembrane region" description="Helical" evidence="2">
    <location>
        <begin position="391"/>
        <end position="415"/>
    </location>
</feature>
<dbReference type="AlphaFoldDB" id="A0A9P8ICY7"/>
<feature type="non-terminal residue" evidence="4">
    <location>
        <position position="443"/>
    </location>
</feature>
<name>A0A9P8ICY7_9PEZI</name>
<accession>A0A9P8ICY7</accession>
<keyword evidence="2" id="KW-1133">Transmembrane helix</keyword>
<feature type="transmembrane region" description="Helical" evidence="2">
    <location>
        <begin position="357"/>
        <end position="379"/>
    </location>
</feature>
<organism evidence="4 5">
    <name type="scientific">Trichoglossum hirsutum</name>
    <dbReference type="NCBI Taxonomy" id="265104"/>
    <lineage>
        <taxon>Eukaryota</taxon>
        <taxon>Fungi</taxon>
        <taxon>Dikarya</taxon>
        <taxon>Ascomycota</taxon>
        <taxon>Pezizomycotina</taxon>
        <taxon>Geoglossomycetes</taxon>
        <taxon>Geoglossales</taxon>
        <taxon>Geoglossaceae</taxon>
        <taxon>Trichoglossum</taxon>
    </lineage>
</organism>
<feature type="transmembrane region" description="Helical" evidence="2">
    <location>
        <begin position="81"/>
        <end position="104"/>
    </location>
</feature>
<evidence type="ECO:0000313" key="5">
    <source>
        <dbReference type="Proteomes" id="UP000750711"/>
    </source>
</evidence>
<feature type="region of interest" description="Disordered" evidence="1">
    <location>
        <begin position="114"/>
        <end position="139"/>
    </location>
</feature>
<gene>
    <name evidence="4" type="ORF">GP486_007323</name>
</gene>
<sequence length="443" mass="50023">MRQVEHVIAQTGFTVIPNGNTTGYGIIPECAWQRLQTTGALCVERGSLGINNQTEGLPHPQPGLEDTVNALLTSQYPYVEITLIVTLLVGPIIVCILAGIAFWLSQTLDSRYPQWRRRKRQKSPRKPPKPKPSRPSTNKLKKIERFNRPSNEKSLILRFPNELQLHILAHMDYESACSLRSTCKYYDELIDDSILKPLQAEYTKAMVAQERYELSTYGRAYSPTPTRQFTALYCSSCKHPQPTSTFALDSHRTDPDSRVCIPCNYAAGRYLEGFAVTTANNTIFRRNQPSKLFGFCSICKGHTEPPHRIYMDPYTCQKCMNAVSAVHVPPVLSTPFEFVFAVIAWAVASSGNAPSHLWAWGTITALFWLTFLRMFYLLFSAQTWEVTSEGFVYHNTVFASLLALGWIGVAIGMIYEQHIIRPQGFRFYDQCSIAAIPLCIIEG</sequence>
<reference evidence="4" key="1">
    <citation type="submission" date="2021-03" db="EMBL/GenBank/DDBJ databases">
        <title>Comparative genomics and phylogenomic investigation of the class Geoglossomycetes provide insights into ecological specialization and systematics.</title>
        <authorList>
            <person name="Melie T."/>
            <person name="Pirro S."/>
            <person name="Miller A.N."/>
            <person name="Quandt A."/>
        </authorList>
    </citation>
    <scope>NUCLEOTIDE SEQUENCE</scope>
    <source>
        <strain evidence="4">CAQ_001_2017</strain>
    </source>
</reference>
<evidence type="ECO:0000259" key="3">
    <source>
        <dbReference type="PROSITE" id="PS50181"/>
    </source>
</evidence>
<dbReference type="EMBL" id="JAGHQM010002008">
    <property type="protein sequence ID" value="KAH0551462.1"/>
    <property type="molecule type" value="Genomic_DNA"/>
</dbReference>
<keyword evidence="2" id="KW-0812">Transmembrane</keyword>
<dbReference type="InterPro" id="IPR036047">
    <property type="entry name" value="F-box-like_dom_sf"/>
</dbReference>
<dbReference type="Pfam" id="PF00646">
    <property type="entry name" value="F-box"/>
    <property type="match status" value="1"/>
</dbReference>
<evidence type="ECO:0000256" key="2">
    <source>
        <dbReference type="SAM" id="Phobius"/>
    </source>
</evidence>
<protein>
    <recommendedName>
        <fullName evidence="3">F-box domain-containing protein</fullName>
    </recommendedName>
</protein>
<dbReference type="SUPFAM" id="SSF81383">
    <property type="entry name" value="F-box domain"/>
    <property type="match status" value="1"/>
</dbReference>
<proteinExistence type="predicted"/>
<evidence type="ECO:0000256" key="1">
    <source>
        <dbReference type="SAM" id="MobiDB-lite"/>
    </source>
</evidence>
<dbReference type="Proteomes" id="UP000750711">
    <property type="component" value="Unassembled WGS sequence"/>
</dbReference>
<keyword evidence="2" id="KW-0472">Membrane</keyword>